<dbReference type="SMART" id="SM00640">
    <property type="entry name" value="Glyco_32"/>
    <property type="match status" value="1"/>
</dbReference>
<dbReference type="GO" id="GO:0005985">
    <property type="term" value="P:sucrose metabolic process"/>
    <property type="evidence" value="ECO:0007669"/>
    <property type="project" value="UniProtKB-UniPathway"/>
</dbReference>
<sequence>MQQQKYKTINTATELDNKNFEEIKLKTLFRPLFHISPPHGLLNDPNGFCYFNNQYHLFYQWFPFDTYHGMKHWMHLSSNDLLTWSEHGSKITPLESYESHGAYSGGAVVENDRSYLFYTGNVKRGDERDANQCLAILDKNNQVTKHALNPVIESVPQGYTGHVRDPKIVKRGSHYFMLLGAQREADLSGEIIVYQSPDLLDWEFKGTLDIQVNGDFLDAYMYECPDLLEVDGHDVLIFSPQGVTADGTRFHNKFNVIYCLGQVNFEQLTFTVSHWDELDRGFDFYAPQTMANAPEKQTLIAWAGTDEHLPSEQQGWINCLTLTRELTVENNRLIQRPNIINSDSLIKQHGYQLNHQGVELESLSFSLEVNNLSNEKNITISLQTQSGKELTLTINNNTITLDRALYDHHTQDWEYGNKRQHQTDYDINNIHFICDQSIIEIYINDGRDVFTCLFFPEQENHQLTISTEKGADLDTQLTYLTI</sequence>
<dbReference type="GO" id="GO:0005737">
    <property type="term" value="C:cytoplasm"/>
    <property type="evidence" value="ECO:0007669"/>
    <property type="project" value="UniProtKB-SubCell"/>
</dbReference>
<dbReference type="OrthoDB" id="9801455at2"/>
<feature type="domain" description="Glycosyl hydrolase family 32 C-terminal" evidence="7">
    <location>
        <begin position="358"/>
        <end position="472"/>
    </location>
</feature>
<dbReference type="PROSITE" id="PS00609">
    <property type="entry name" value="GLYCOSYL_HYDROL_F32"/>
    <property type="match status" value="1"/>
</dbReference>
<comment type="similarity">
    <text evidence="1 4">Belongs to the glycosyl hydrolase 32 family.</text>
</comment>
<evidence type="ECO:0000259" key="6">
    <source>
        <dbReference type="Pfam" id="PF00251"/>
    </source>
</evidence>
<dbReference type="InterPro" id="IPR006232">
    <property type="entry name" value="Suc6P_hydrolase"/>
</dbReference>
<dbReference type="Pfam" id="PF00251">
    <property type="entry name" value="Glyco_hydro_32N"/>
    <property type="match status" value="1"/>
</dbReference>
<proteinExistence type="inferred from homology"/>
<keyword evidence="5" id="KW-0119">Carbohydrate metabolism</keyword>
<evidence type="ECO:0000313" key="8">
    <source>
        <dbReference type="EMBL" id="TFH91357.1"/>
    </source>
</evidence>
<accession>A0A4Y8WEP8</accession>
<dbReference type="RefSeq" id="WP_134835673.1">
    <property type="nucleotide sequence ID" value="NZ_SATR01000016.1"/>
</dbReference>
<dbReference type="Gene3D" id="2.60.120.560">
    <property type="entry name" value="Exo-inulinase, domain 1"/>
    <property type="match status" value="1"/>
</dbReference>
<gene>
    <name evidence="8" type="ORF">ELS82_11930</name>
</gene>
<comment type="subcellular location">
    <subcellularLocation>
        <location evidence="5">Cytoplasm</location>
    </subcellularLocation>
</comment>
<comment type="caution">
    <text evidence="8">The sequence shown here is derived from an EMBL/GenBank/DDBJ whole genome shotgun (WGS) entry which is preliminary data.</text>
</comment>
<dbReference type="InterPro" id="IPR013320">
    <property type="entry name" value="ConA-like_dom_sf"/>
</dbReference>
<protein>
    <recommendedName>
        <fullName evidence="4">Sucrose-6-phosphate hydrolase</fullName>
        <ecNumber evidence="4">3.2.1.26</ecNumber>
    </recommendedName>
    <alternativeName>
        <fullName evidence="5">Invertase</fullName>
    </alternativeName>
</protein>
<keyword evidence="5" id="KW-0963">Cytoplasm</keyword>
<dbReference type="SUPFAM" id="SSF75005">
    <property type="entry name" value="Arabinanase/levansucrase/invertase"/>
    <property type="match status" value="1"/>
</dbReference>
<keyword evidence="9" id="KW-1185">Reference proteome</keyword>
<dbReference type="GO" id="GO:0004564">
    <property type="term" value="F:beta-fructofuranosidase activity"/>
    <property type="evidence" value="ECO:0007669"/>
    <property type="project" value="UniProtKB-EC"/>
</dbReference>
<feature type="domain" description="Glycosyl hydrolase family 32 N-terminal" evidence="6">
    <location>
        <begin position="34"/>
        <end position="337"/>
    </location>
</feature>
<reference evidence="8 9" key="1">
    <citation type="submission" date="2019-01" db="EMBL/GenBank/DDBJ databases">
        <title>Vibrio BEI176 sp. nov, a marine bacterium isolated from China: eastern marignal seas.</title>
        <authorList>
            <person name="Li B."/>
        </authorList>
    </citation>
    <scope>NUCLEOTIDE SEQUENCE [LARGE SCALE GENOMIC DNA]</scope>
    <source>
        <strain evidence="8 9">BEI176</strain>
    </source>
</reference>
<dbReference type="InterPro" id="IPR051214">
    <property type="entry name" value="GH32_Enzymes"/>
</dbReference>
<keyword evidence="3 4" id="KW-0326">Glycosidase</keyword>
<evidence type="ECO:0000256" key="5">
    <source>
        <dbReference type="RuleBase" id="RU365015"/>
    </source>
</evidence>
<comment type="pathway">
    <text evidence="5">Glycan biosynthesis; sucrose metabolism.</text>
</comment>
<dbReference type="InterPro" id="IPR023296">
    <property type="entry name" value="Glyco_hydro_beta-prop_sf"/>
</dbReference>
<evidence type="ECO:0000256" key="2">
    <source>
        <dbReference type="ARBA" id="ARBA00022801"/>
    </source>
</evidence>
<dbReference type="Proteomes" id="UP000297753">
    <property type="component" value="Unassembled WGS sequence"/>
</dbReference>
<name>A0A4Y8WEP8_9VIBR</name>
<dbReference type="Pfam" id="PF08244">
    <property type="entry name" value="Glyco_hydro_32C"/>
    <property type="match status" value="1"/>
</dbReference>
<evidence type="ECO:0000256" key="3">
    <source>
        <dbReference type="ARBA" id="ARBA00023295"/>
    </source>
</evidence>
<dbReference type="InterPro" id="IPR001362">
    <property type="entry name" value="Glyco_hydro_32"/>
</dbReference>
<evidence type="ECO:0000259" key="7">
    <source>
        <dbReference type="Pfam" id="PF08244"/>
    </source>
</evidence>
<comment type="catalytic activity">
    <reaction evidence="4">
        <text>Hydrolysis of terminal non-reducing beta-D-fructofuranoside residues in beta-D-fructofuranosides.</text>
        <dbReference type="EC" id="3.2.1.26"/>
    </reaction>
</comment>
<dbReference type="PANTHER" id="PTHR43101">
    <property type="entry name" value="BETA-FRUCTOSIDASE"/>
    <property type="match status" value="1"/>
</dbReference>
<dbReference type="PANTHER" id="PTHR43101:SF1">
    <property type="entry name" value="BETA-FRUCTOSIDASE"/>
    <property type="match status" value="1"/>
</dbReference>
<organism evidence="8 9">
    <name type="scientific">Vibrio ouci</name>
    <dbReference type="NCBI Taxonomy" id="2499078"/>
    <lineage>
        <taxon>Bacteria</taxon>
        <taxon>Pseudomonadati</taxon>
        <taxon>Pseudomonadota</taxon>
        <taxon>Gammaproteobacteria</taxon>
        <taxon>Vibrionales</taxon>
        <taxon>Vibrionaceae</taxon>
        <taxon>Vibrio</taxon>
    </lineage>
</organism>
<dbReference type="InterPro" id="IPR013189">
    <property type="entry name" value="Glyco_hydro_32_C"/>
</dbReference>
<dbReference type="EC" id="3.2.1.26" evidence="4"/>
<evidence type="ECO:0000313" key="9">
    <source>
        <dbReference type="Proteomes" id="UP000297753"/>
    </source>
</evidence>
<dbReference type="NCBIfam" id="TIGR01322">
    <property type="entry name" value="scrB_fam"/>
    <property type="match status" value="1"/>
</dbReference>
<dbReference type="UniPathway" id="UPA00238"/>
<evidence type="ECO:0000256" key="1">
    <source>
        <dbReference type="ARBA" id="ARBA00009902"/>
    </source>
</evidence>
<dbReference type="SUPFAM" id="SSF49899">
    <property type="entry name" value="Concanavalin A-like lectins/glucanases"/>
    <property type="match status" value="1"/>
</dbReference>
<keyword evidence="2 4" id="KW-0378">Hydrolase</keyword>
<dbReference type="EMBL" id="SATR01000016">
    <property type="protein sequence ID" value="TFH91357.1"/>
    <property type="molecule type" value="Genomic_DNA"/>
</dbReference>
<dbReference type="InterPro" id="IPR013148">
    <property type="entry name" value="Glyco_hydro_32_N"/>
</dbReference>
<dbReference type="CDD" id="cd18623">
    <property type="entry name" value="GH32_ScrB-like"/>
    <property type="match status" value="1"/>
</dbReference>
<evidence type="ECO:0000256" key="4">
    <source>
        <dbReference type="RuleBase" id="RU362110"/>
    </source>
</evidence>
<comment type="function">
    <text evidence="5">Enables the bacterium to metabolize sucrose as a sole carbon source.</text>
</comment>
<dbReference type="Gene3D" id="2.115.10.20">
    <property type="entry name" value="Glycosyl hydrolase domain, family 43"/>
    <property type="match status" value="1"/>
</dbReference>
<dbReference type="AlphaFoldDB" id="A0A4Y8WEP8"/>
<dbReference type="InterPro" id="IPR018053">
    <property type="entry name" value="Glyco_hydro_32_AS"/>
</dbReference>